<name>A0A812Y1Y9_SYMPI</name>
<dbReference type="AlphaFoldDB" id="A0A812Y1Y9"/>
<organism evidence="3 4">
    <name type="scientific">Symbiodinium pilosum</name>
    <name type="common">Dinoflagellate</name>
    <dbReference type="NCBI Taxonomy" id="2952"/>
    <lineage>
        <taxon>Eukaryota</taxon>
        <taxon>Sar</taxon>
        <taxon>Alveolata</taxon>
        <taxon>Dinophyceae</taxon>
        <taxon>Suessiales</taxon>
        <taxon>Symbiodiniaceae</taxon>
        <taxon>Symbiodinium</taxon>
    </lineage>
</organism>
<reference evidence="3" key="1">
    <citation type="submission" date="2021-02" db="EMBL/GenBank/DDBJ databases">
        <authorList>
            <person name="Dougan E. K."/>
            <person name="Rhodes N."/>
            <person name="Thang M."/>
            <person name="Chan C."/>
        </authorList>
    </citation>
    <scope>NUCLEOTIDE SEQUENCE</scope>
</reference>
<dbReference type="Proteomes" id="UP000649617">
    <property type="component" value="Unassembled WGS sequence"/>
</dbReference>
<evidence type="ECO:0000256" key="1">
    <source>
        <dbReference type="SAM" id="MobiDB-lite"/>
    </source>
</evidence>
<dbReference type="PROSITE" id="PS50006">
    <property type="entry name" value="FHA_DOMAIN"/>
    <property type="match status" value="1"/>
</dbReference>
<feature type="region of interest" description="Disordered" evidence="1">
    <location>
        <begin position="148"/>
        <end position="174"/>
    </location>
</feature>
<accession>A0A812Y1Y9</accession>
<dbReference type="Gene3D" id="1.20.58.80">
    <property type="entry name" value="Phosphotransferase system, lactose/cellobiose-type IIA subunit"/>
    <property type="match status" value="1"/>
</dbReference>
<dbReference type="EMBL" id="CAJNIZ010047121">
    <property type="protein sequence ID" value="CAE7762720.1"/>
    <property type="molecule type" value="Genomic_DNA"/>
</dbReference>
<protein>
    <submittedName>
        <fullName evidence="3">YacO protein</fullName>
    </submittedName>
</protein>
<dbReference type="InterPro" id="IPR036181">
    <property type="entry name" value="MIT_dom_sf"/>
</dbReference>
<evidence type="ECO:0000313" key="4">
    <source>
        <dbReference type="Proteomes" id="UP000649617"/>
    </source>
</evidence>
<dbReference type="SUPFAM" id="SSF49879">
    <property type="entry name" value="SMAD/FHA domain"/>
    <property type="match status" value="1"/>
</dbReference>
<dbReference type="SUPFAM" id="SSF116846">
    <property type="entry name" value="MIT domain"/>
    <property type="match status" value="1"/>
</dbReference>
<dbReference type="InterPro" id="IPR008984">
    <property type="entry name" value="SMAD_FHA_dom_sf"/>
</dbReference>
<dbReference type="Gene3D" id="2.60.200.20">
    <property type="match status" value="1"/>
</dbReference>
<keyword evidence="4" id="KW-1185">Reference proteome</keyword>
<proteinExistence type="predicted"/>
<sequence>MAGPGLLVSLAFDAASKRPPMQFELAPGAKESISVGRAPKSDVVCTLSGISWNHLEMKLPNPVPQGPFHVVLRDLSMNGSGVRMQGEPQPQKLTKDVDMDVGSGATVSFPMRKPKAKGEEQREVIQQSFAMTIESLADGHRFPKHVLAEGQKRPAQQVDGGPAKRRATGQQLSDSCTQRLAKGEALVRSARQAESRGRLVDAFNAYSKGIQHIIRVLPSLEQNNPLLLPAKNLVKDNLERAAMVKQRQSRLKLAENELP</sequence>
<dbReference type="OrthoDB" id="413548at2759"/>
<feature type="domain" description="FHA" evidence="2">
    <location>
        <begin position="33"/>
        <end position="82"/>
    </location>
</feature>
<evidence type="ECO:0000259" key="2">
    <source>
        <dbReference type="PROSITE" id="PS50006"/>
    </source>
</evidence>
<evidence type="ECO:0000313" key="3">
    <source>
        <dbReference type="EMBL" id="CAE7762720.1"/>
    </source>
</evidence>
<comment type="caution">
    <text evidence="3">The sequence shown here is derived from an EMBL/GenBank/DDBJ whole genome shotgun (WGS) entry which is preliminary data.</text>
</comment>
<gene>
    <name evidence="3" type="primary">yacO</name>
    <name evidence="3" type="ORF">SPIL2461_LOCUS22287</name>
</gene>
<dbReference type="InterPro" id="IPR000253">
    <property type="entry name" value="FHA_dom"/>
</dbReference>